<proteinExistence type="predicted"/>
<dbReference type="Proteomes" id="UP000576792">
    <property type="component" value="Unassembled WGS sequence"/>
</dbReference>
<dbReference type="AlphaFoldDB" id="A0A846S851"/>
<gene>
    <name evidence="1" type="ORF">BKA07_002032</name>
</gene>
<evidence type="ECO:0000313" key="2">
    <source>
        <dbReference type="Proteomes" id="UP000576792"/>
    </source>
</evidence>
<name>A0A846S851_9MICO</name>
<accession>A0A846S851</accession>
<organism evidence="1 2">
    <name type="scientific">Brevibacterium marinum</name>
    <dbReference type="NCBI Taxonomy" id="418643"/>
    <lineage>
        <taxon>Bacteria</taxon>
        <taxon>Bacillati</taxon>
        <taxon>Actinomycetota</taxon>
        <taxon>Actinomycetes</taxon>
        <taxon>Micrococcales</taxon>
        <taxon>Brevibacteriaceae</taxon>
        <taxon>Brevibacterium</taxon>
    </lineage>
</organism>
<reference evidence="1 2" key="1">
    <citation type="submission" date="2020-03" db="EMBL/GenBank/DDBJ databases">
        <title>Sequencing the genomes of 1000 actinobacteria strains.</title>
        <authorList>
            <person name="Klenk H.-P."/>
        </authorList>
    </citation>
    <scope>NUCLEOTIDE SEQUENCE [LARGE SCALE GENOMIC DNA]</scope>
    <source>
        <strain evidence="1 2">DSM 18964</strain>
    </source>
</reference>
<comment type="caution">
    <text evidence="1">The sequence shown here is derived from an EMBL/GenBank/DDBJ whole genome shotgun (WGS) entry which is preliminary data.</text>
</comment>
<evidence type="ECO:0000313" key="1">
    <source>
        <dbReference type="EMBL" id="NJC56997.1"/>
    </source>
</evidence>
<keyword evidence="2" id="KW-1185">Reference proteome</keyword>
<sequence>MYIRISAVITLIALKLLKDRSRSDITKDETYERGISH</sequence>
<protein>
    <submittedName>
        <fullName evidence="1">Uncharacterized protein</fullName>
    </submittedName>
</protein>
<dbReference type="EMBL" id="JAATJN010000001">
    <property type="protein sequence ID" value="NJC56997.1"/>
    <property type="molecule type" value="Genomic_DNA"/>
</dbReference>